<dbReference type="NCBIfam" id="TIGR00277">
    <property type="entry name" value="HDIG"/>
    <property type="match status" value="1"/>
</dbReference>
<dbReference type="InterPro" id="IPR037522">
    <property type="entry name" value="HD_GYP_dom"/>
</dbReference>
<dbReference type="InterPro" id="IPR052020">
    <property type="entry name" value="Cyclic_di-GMP/3'3'-cGAMP_PDE"/>
</dbReference>
<dbReference type="PROSITE" id="PS51832">
    <property type="entry name" value="HD_GYP"/>
    <property type="match status" value="1"/>
</dbReference>
<accession>A0ABN1I8P0</accession>
<comment type="caution">
    <text evidence="3">The sequence shown here is derived from an EMBL/GenBank/DDBJ whole genome shotgun (WGS) entry which is preliminary data.</text>
</comment>
<feature type="domain" description="HD" evidence="1">
    <location>
        <begin position="286"/>
        <end position="408"/>
    </location>
</feature>
<organism evidence="3 4">
    <name type="scientific">Marinobacterium maritimum</name>
    <dbReference type="NCBI Taxonomy" id="500162"/>
    <lineage>
        <taxon>Bacteria</taxon>
        <taxon>Pseudomonadati</taxon>
        <taxon>Pseudomonadota</taxon>
        <taxon>Gammaproteobacteria</taxon>
        <taxon>Oceanospirillales</taxon>
        <taxon>Oceanospirillaceae</taxon>
        <taxon>Marinobacterium</taxon>
    </lineage>
</organism>
<proteinExistence type="predicted"/>
<dbReference type="PANTHER" id="PTHR45228:SF5">
    <property type="entry name" value="CYCLIC DI-GMP PHOSPHODIESTERASE VC_1348-RELATED"/>
    <property type="match status" value="1"/>
</dbReference>
<dbReference type="EMBL" id="BAAAET010000003">
    <property type="protein sequence ID" value="GAA0697640.1"/>
    <property type="molecule type" value="Genomic_DNA"/>
</dbReference>
<evidence type="ECO:0000259" key="1">
    <source>
        <dbReference type="PROSITE" id="PS51831"/>
    </source>
</evidence>
<dbReference type="SUPFAM" id="SSF109604">
    <property type="entry name" value="HD-domain/PDEase-like"/>
    <property type="match status" value="2"/>
</dbReference>
<dbReference type="CDD" id="cd00077">
    <property type="entry name" value="HDc"/>
    <property type="match status" value="1"/>
</dbReference>
<dbReference type="InterPro" id="IPR006675">
    <property type="entry name" value="HDIG_dom"/>
</dbReference>
<evidence type="ECO:0000313" key="3">
    <source>
        <dbReference type="EMBL" id="GAA0697640.1"/>
    </source>
</evidence>
<feature type="domain" description="HD-GYP" evidence="2">
    <location>
        <begin position="264"/>
        <end position="459"/>
    </location>
</feature>
<dbReference type="SMART" id="SM00471">
    <property type="entry name" value="HDc"/>
    <property type="match status" value="1"/>
</dbReference>
<dbReference type="PROSITE" id="PS51831">
    <property type="entry name" value="HD"/>
    <property type="match status" value="1"/>
</dbReference>
<gene>
    <name evidence="3" type="ORF">GCM10009104_27490</name>
</gene>
<name>A0ABN1I8P0_9GAMM</name>
<evidence type="ECO:0000259" key="2">
    <source>
        <dbReference type="PROSITE" id="PS51832"/>
    </source>
</evidence>
<evidence type="ECO:0000313" key="4">
    <source>
        <dbReference type="Proteomes" id="UP001499915"/>
    </source>
</evidence>
<dbReference type="PANTHER" id="PTHR45228">
    <property type="entry name" value="CYCLIC DI-GMP PHOSPHODIESTERASE TM_0186-RELATED"/>
    <property type="match status" value="1"/>
</dbReference>
<dbReference type="InterPro" id="IPR003607">
    <property type="entry name" value="HD/PDEase_dom"/>
</dbReference>
<dbReference type="Proteomes" id="UP001499915">
    <property type="component" value="Unassembled WGS sequence"/>
</dbReference>
<dbReference type="RefSeq" id="WP_343807011.1">
    <property type="nucleotide sequence ID" value="NZ_BAAAET010000003.1"/>
</dbReference>
<reference evidence="3 4" key="1">
    <citation type="journal article" date="2019" name="Int. J. Syst. Evol. Microbiol.">
        <title>The Global Catalogue of Microorganisms (GCM) 10K type strain sequencing project: providing services to taxonomists for standard genome sequencing and annotation.</title>
        <authorList>
            <consortium name="The Broad Institute Genomics Platform"/>
            <consortium name="The Broad Institute Genome Sequencing Center for Infectious Disease"/>
            <person name="Wu L."/>
            <person name="Ma J."/>
        </authorList>
    </citation>
    <scope>NUCLEOTIDE SEQUENCE [LARGE SCALE GENOMIC DNA]</scope>
    <source>
        <strain evidence="3 4">JCM 15134</strain>
    </source>
</reference>
<dbReference type="InterPro" id="IPR006674">
    <property type="entry name" value="HD_domain"/>
</dbReference>
<dbReference type="Pfam" id="PF13487">
    <property type="entry name" value="HD_5"/>
    <property type="match status" value="2"/>
</dbReference>
<protein>
    <submittedName>
        <fullName evidence="3">HD domain-containing protein</fullName>
    </submittedName>
</protein>
<keyword evidence="4" id="KW-1185">Reference proteome</keyword>
<sequence length="463" mass="51633">MERWHNSCRSGLKLSELISALSHALDMTEGQPPGHCMRCCWIGMRLADQLELDAAARWELYYTLLLKDLGCSSNAARICELYGTDDLSFKRDFKWVNGSLGQVVRFLLKHTGRDQGIAESFRRLLNIVRDGDALATELIQTRCERGARIARELGFNEAVAAGIHSLDEHWCGSGRPQGLVAAEIPLYSRIALLAQVVDVFHTAAGPEAALAEARERSGRWFDPVLVEALECVAEDSAFWRTLASDELMQRVLELPAAEHEWAIDDDCLDRIAAAFGQVVDAKSPYTAGHSERVALYTDLIAEQLGLPAARRRWLRRAALLHDIGKLGVSNSILDKPGKLDDEEWQQVQNHARFTEEILSRIGAFDELAQVAGAHHERLDGKGYPRGLRDEQISLETRIITTADIFDAITAERPYRGAIPVHRALEMMAESLHAAIDERCYEALQQVLVKVEVYTEAGVLETVD</sequence>
<dbReference type="Gene3D" id="1.10.3210.10">
    <property type="entry name" value="Hypothetical protein af1432"/>
    <property type="match status" value="2"/>
</dbReference>